<dbReference type="InterPro" id="IPR033254">
    <property type="entry name" value="Plant_FLA"/>
</dbReference>
<feature type="signal peptide" evidence="12">
    <location>
        <begin position="1"/>
        <end position="22"/>
    </location>
</feature>
<evidence type="ECO:0000256" key="7">
    <source>
        <dbReference type="ARBA" id="ARBA00023136"/>
    </source>
</evidence>
<gene>
    <name evidence="15" type="primary">LOC105039268</name>
</gene>
<keyword evidence="9" id="KW-0449">Lipoprotein</keyword>
<dbReference type="OrthoDB" id="694090at2759"/>
<dbReference type="GO" id="GO:0098552">
    <property type="term" value="C:side of membrane"/>
    <property type="evidence" value="ECO:0007669"/>
    <property type="project" value="UniProtKB-KW"/>
</dbReference>
<evidence type="ECO:0000256" key="4">
    <source>
        <dbReference type="ARBA" id="ARBA00022622"/>
    </source>
</evidence>
<sequence>MASKFRTVFFLLPFLLFPAATAFNITSILGQFSDFSNLNNLLTQTQLASEINSRQIITVLSVNNAALSSVSNLPTDVLEKVLSFHVVLDYFDRDNITKLSNRSAILTTLLQASGLATGQNGFLNVTDMGNGQIALGSAAPGSNLTSQFVKVLVTHPYNISVLHISSVIVPPGLGISNGNGSSSPSPAPSSPFPAPRMTPGPSMGAPRMAPMPAFAPPRSTPPAPSPSYRSPSPSDAASPLPVVVRPPAPRVAPPMTGGGSPLGSPTGSPSGGVADVPSPTAPGDDASGARHVVGAGLVVALGVAFLVLSECN</sequence>
<dbReference type="KEGG" id="egu:105039268"/>
<evidence type="ECO:0000256" key="1">
    <source>
        <dbReference type="ARBA" id="ARBA00004609"/>
    </source>
</evidence>
<evidence type="ECO:0000259" key="13">
    <source>
        <dbReference type="PROSITE" id="PS50213"/>
    </source>
</evidence>
<protein>
    <submittedName>
        <fullName evidence="15">Fasciclin-like arabinogalactan protein 14</fullName>
    </submittedName>
</protein>
<evidence type="ECO:0000256" key="2">
    <source>
        <dbReference type="ARBA" id="ARBA00007843"/>
    </source>
</evidence>
<feature type="compositionally biased region" description="Pro residues" evidence="11">
    <location>
        <begin position="213"/>
        <end position="225"/>
    </location>
</feature>
<evidence type="ECO:0000256" key="9">
    <source>
        <dbReference type="ARBA" id="ARBA00023288"/>
    </source>
</evidence>
<dbReference type="AlphaFoldDB" id="A0A6I9QSX8"/>
<dbReference type="InParanoid" id="A0A6I9QSX8"/>
<dbReference type="InterPro" id="IPR000782">
    <property type="entry name" value="FAS1_domain"/>
</dbReference>
<comment type="function">
    <text evidence="10">May be a cell surface adhesion protein.</text>
</comment>
<accession>A0A6I9QSX8</accession>
<dbReference type="SUPFAM" id="SSF82153">
    <property type="entry name" value="FAS1 domain"/>
    <property type="match status" value="1"/>
</dbReference>
<keyword evidence="4" id="KW-0336">GPI-anchor</keyword>
<evidence type="ECO:0000256" key="8">
    <source>
        <dbReference type="ARBA" id="ARBA00023180"/>
    </source>
</evidence>
<evidence type="ECO:0000313" key="14">
    <source>
        <dbReference type="Proteomes" id="UP000504607"/>
    </source>
</evidence>
<feature type="domain" description="FAS1" evidence="13">
    <location>
        <begin position="22"/>
        <end position="169"/>
    </location>
</feature>
<evidence type="ECO:0000256" key="12">
    <source>
        <dbReference type="SAM" id="SignalP"/>
    </source>
</evidence>
<comment type="similarity">
    <text evidence="2">Belongs to the fasciclin-like AGP family.</text>
</comment>
<keyword evidence="7" id="KW-0472">Membrane</keyword>
<reference evidence="15" key="1">
    <citation type="submission" date="2025-08" db="UniProtKB">
        <authorList>
            <consortium name="RefSeq"/>
        </authorList>
    </citation>
    <scope>IDENTIFICATION</scope>
</reference>
<dbReference type="FunCoup" id="A0A6I9QSX8">
    <property type="interactions" value="2858"/>
</dbReference>
<dbReference type="InterPro" id="IPR036378">
    <property type="entry name" value="FAS1_dom_sf"/>
</dbReference>
<dbReference type="PANTHER" id="PTHR32382:SF88">
    <property type="entry name" value="OS02G0461500 PROTEIN"/>
    <property type="match status" value="1"/>
</dbReference>
<name>A0A6I9QSX8_ELAGV</name>
<keyword evidence="14" id="KW-1185">Reference proteome</keyword>
<dbReference type="RefSeq" id="XP_010913663.1">
    <property type="nucleotide sequence ID" value="XM_010915361.3"/>
</dbReference>
<dbReference type="Pfam" id="PF02469">
    <property type="entry name" value="Fasciclin"/>
    <property type="match status" value="1"/>
</dbReference>
<evidence type="ECO:0000256" key="10">
    <source>
        <dbReference type="ARBA" id="ARBA00024686"/>
    </source>
</evidence>
<evidence type="ECO:0000256" key="3">
    <source>
        <dbReference type="ARBA" id="ARBA00022475"/>
    </source>
</evidence>
<feature type="compositionally biased region" description="Pro residues" evidence="11">
    <location>
        <begin position="185"/>
        <end position="198"/>
    </location>
</feature>
<keyword evidence="3" id="KW-1003">Cell membrane</keyword>
<organism evidence="14 15">
    <name type="scientific">Elaeis guineensis var. tenera</name>
    <name type="common">Oil palm</name>
    <dbReference type="NCBI Taxonomy" id="51953"/>
    <lineage>
        <taxon>Eukaryota</taxon>
        <taxon>Viridiplantae</taxon>
        <taxon>Streptophyta</taxon>
        <taxon>Embryophyta</taxon>
        <taxon>Tracheophyta</taxon>
        <taxon>Spermatophyta</taxon>
        <taxon>Magnoliopsida</taxon>
        <taxon>Liliopsida</taxon>
        <taxon>Arecaceae</taxon>
        <taxon>Arecoideae</taxon>
        <taxon>Cocoseae</taxon>
        <taxon>Elaeidinae</taxon>
        <taxon>Elaeis</taxon>
    </lineage>
</organism>
<evidence type="ECO:0000256" key="6">
    <source>
        <dbReference type="ARBA" id="ARBA00022974"/>
    </source>
</evidence>
<dbReference type="GeneID" id="105039268"/>
<dbReference type="PANTHER" id="PTHR32382">
    <property type="entry name" value="FASCICLIN-LIKE ARABINOGALACTAN PROTEIN"/>
    <property type="match status" value="1"/>
</dbReference>
<comment type="subcellular location">
    <subcellularLocation>
        <location evidence="1">Cell membrane</location>
        <topology evidence="1">Lipid-anchor</topology>
        <topology evidence="1">GPI-anchor</topology>
    </subcellularLocation>
</comment>
<feature type="compositionally biased region" description="Low complexity" evidence="11">
    <location>
        <begin position="262"/>
        <end position="272"/>
    </location>
</feature>
<feature type="compositionally biased region" description="Low complexity" evidence="11">
    <location>
        <begin position="199"/>
        <end position="212"/>
    </location>
</feature>
<dbReference type="FunFam" id="2.30.180.10:FF:000015">
    <property type="entry name" value="Fasciclin-like arabinogalactan protein 3"/>
    <property type="match status" value="1"/>
</dbReference>
<dbReference type="Gene3D" id="2.30.180.10">
    <property type="entry name" value="FAS1 domain"/>
    <property type="match status" value="1"/>
</dbReference>
<feature type="chain" id="PRO_5027082579" evidence="12">
    <location>
        <begin position="23"/>
        <end position="312"/>
    </location>
</feature>
<proteinExistence type="inferred from homology"/>
<keyword evidence="8" id="KW-0325">Glycoprotein</keyword>
<evidence type="ECO:0000313" key="15">
    <source>
        <dbReference type="RefSeq" id="XP_010913663.1"/>
    </source>
</evidence>
<keyword evidence="6" id="KW-0654">Proteoglycan</keyword>
<keyword evidence="5 12" id="KW-0732">Signal</keyword>
<dbReference type="PROSITE" id="PS50213">
    <property type="entry name" value="FAS1"/>
    <property type="match status" value="1"/>
</dbReference>
<dbReference type="GO" id="GO:0005886">
    <property type="term" value="C:plasma membrane"/>
    <property type="evidence" value="ECO:0007669"/>
    <property type="project" value="UniProtKB-SubCell"/>
</dbReference>
<evidence type="ECO:0000256" key="11">
    <source>
        <dbReference type="SAM" id="MobiDB-lite"/>
    </source>
</evidence>
<evidence type="ECO:0000256" key="5">
    <source>
        <dbReference type="ARBA" id="ARBA00022729"/>
    </source>
</evidence>
<feature type="region of interest" description="Disordered" evidence="11">
    <location>
        <begin position="179"/>
        <end position="289"/>
    </location>
</feature>
<feature type="compositionally biased region" description="Low complexity" evidence="11">
    <location>
        <begin position="226"/>
        <end position="243"/>
    </location>
</feature>
<dbReference type="Proteomes" id="UP000504607">
    <property type="component" value="Chromosome 2"/>
</dbReference>